<feature type="transmembrane region" description="Helical" evidence="1">
    <location>
        <begin position="12"/>
        <end position="33"/>
    </location>
</feature>
<name>A0ABW4X8E4_9ACTN</name>
<keyword evidence="1" id="KW-1133">Transmembrane helix</keyword>
<accession>A0ABW4X8E4</accession>
<keyword evidence="3" id="KW-1185">Reference proteome</keyword>
<reference evidence="3" key="1">
    <citation type="journal article" date="2019" name="Int. J. Syst. Evol. Microbiol.">
        <title>The Global Catalogue of Microorganisms (GCM) 10K type strain sequencing project: providing services to taxonomists for standard genome sequencing and annotation.</title>
        <authorList>
            <consortium name="The Broad Institute Genomics Platform"/>
            <consortium name="The Broad Institute Genome Sequencing Center for Infectious Disease"/>
            <person name="Wu L."/>
            <person name="Ma J."/>
        </authorList>
    </citation>
    <scope>NUCLEOTIDE SEQUENCE [LARGE SCALE GENOMIC DNA]</scope>
    <source>
        <strain evidence="3">JCM 3338</strain>
    </source>
</reference>
<dbReference type="Proteomes" id="UP001597402">
    <property type="component" value="Unassembled WGS sequence"/>
</dbReference>
<evidence type="ECO:0000313" key="3">
    <source>
        <dbReference type="Proteomes" id="UP001597402"/>
    </source>
</evidence>
<keyword evidence="1" id="KW-0812">Transmembrane</keyword>
<organism evidence="2 3">
    <name type="scientific">Blastococcus deserti</name>
    <dbReference type="NCBI Taxonomy" id="2259033"/>
    <lineage>
        <taxon>Bacteria</taxon>
        <taxon>Bacillati</taxon>
        <taxon>Actinomycetota</taxon>
        <taxon>Actinomycetes</taxon>
        <taxon>Geodermatophilales</taxon>
        <taxon>Geodermatophilaceae</taxon>
        <taxon>Blastococcus</taxon>
    </lineage>
</organism>
<feature type="transmembrane region" description="Helical" evidence="1">
    <location>
        <begin position="39"/>
        <end position="58"/>
    </location>
</feature>
<proteinExistence type="predicted"/>
<evidence type="ECO:0000256" key="1">
    <source>
        <dbReference type="SAM" id="Phobius"/>
    </source>
</evidence>
<protein>
    <submittedName>
        <fullName evidence="2">Uncharacterized protein</fullName>
    </submittedName>
</protein>
<keyword evidence="1" id="KW-0472">Membrane</keyword>
<comment type="caution">
    <text evidence="2">The sequence shown here is derived from an EMBL/GenBank/DDBJ whole genome shotgun (WGS) entry which is preliminary data.</text>
</comment>
<gene>
    <name evidence="2" type="ORF">ACFSHS_07175</name>
</gene>
<dbReference type="RefSeq" id="WP_376873560.1">
    <property type="nucleotide sequence ID" value="NZ_JBHUHP010000007.1"/>
</dbReference>
<dbReference type="EMBL" id="JBHUHP010000007">
    <property type="protein sequence ID" value="MFD2091359.1"/>
    <property type="molecule type" value="Genomic_DNA"/>
</dbReference>
<sequence length="64" mass="6839">MDTRWMDKAASGALLDLLTAVGPLLGAMSLLGLEISTDVVLMMLSAFAIADGGLRYALIRRRES</sequence>
<evidence type="ECO:0000313" key="2">
    <source>
        <dbReference type="EMBL" id="MFD2091359.1"/>
    </source>
</evidence>